<dbReference type="EMBL" id="JPOX01000030">
    <property type="protein sequence ID" value="KFX44235.1"/>
    <property type="molecule type" value="Genomic_DNA"/>
</dbReference>
<sequence length="124" mass="13499">VIYIPSRSLAPSLQFLCVVGFLLCYTQLCNAAAVRFSNENMQPSTLSTSNDNNNISNAAHAIDPRAEINRPPTHNEENHAPERGSLETRANIMPDVARILPFLNAFGNIGYSGHKEGGKPPVPE</sequence>
<feature type="chain" id="PRO_5001892434" evidence="2">
    <location>
        <begin position="32"/>
        <end position="124"/>
    </location>
</feature>
<protein>
    <submittedName>
        <fullName evidence="3">Chymotrypsin-1</fullName>
    </submittedName>
</protein>
<proteinExistence type="predicted"/>
<evidence type="ECO:0000313" key="3">
    <source>
        <dbReference type="EMBL" id="KFX44235.1"/>
    </source>
</evidence>
<reference evidence="3" key="2">
    <citation type="journal article" date="2014" name="PLoS Genet.">
        <title>Signature gene expression reveals novel clues to the molecular mechanisms of dimorphic transition in Penicillium marneffei.</title>
        <authorList>
            <person name="Yang E."/>
            <person name="Wang G."/>
            <person name="Cai J."/>
            <person name="Woo P.C."/>
            <person name="Lau S.K."/>
            <person name="Yuen K.-Y."/>
            <person name="Chow W.-N."/>
            <person name="Lin X."/>
        </authorList>
    </citation>
    <scope>NUCLEOTIDE SEQUENCE</scope>
    <source>
        <strain evidence="3">PM1</strain>
    </source>
</reference>
<organism evidence="3">
    <name type="scientific">Talaromyces marneffei PM1</name>
    <dbReference type="NCBI Taxonomy" id="1077442"/>
    <lineage>
        <taxon>Eukaryota</taxon>
        <taxon>Fungi</taxon>
        <taxon>Dikarya</taxon>
        <taxon>Ascomycota</taxon>
        <taxon>Pezizomycotina</taxon>
        <taxon>Eurotiomycetes</taxon>
        <taxon>Eurotiomycetidae</taxon>
        <taxon>Eurotiales</taxon>
        <taxon>Trichocomaceae</taxon>
        <taxon>Talaromyces</taxon>
        <taxon>Talaromyces sect. Talaromyces</taxon>
    </lineage>
</organism>
<feature type="non-terminal residue" evidence="3">
    <location>
        <position position="1"/>
    </location>
</feature>
<name>A0A093UWA6_TALMA</name>
<feature type="region of interest" description="Disordered" evidence="1">
    <location>
        <begin position="63"/>
        <end position="86"/>
    </location>
</feature>
<evidence type="ECO:0000256" key="2">
    <source>
        <dbReference type="SAM" id="SignalP"/>
    </source>
</evidence>
<reference key="1">
    <citation type="journal article" date="2014" name="PLoS Genet.">
        <title>Signature Gene Expression Reveals Novel Clues to the Molecular Mechanisms of Dimorphic Transition in Penicillium marneffei.</title>
        <authorList>
            <person name="Yang E."/>
            <person name="Wang G."/>
            <person name="Cai J."/>
            <person name="Woo P.C."/>
            <person name="Lau S.K."/>
            <person name="Yuen K.-Y."/>
            <person name="Chow W.-N."/>
            <person name="Lin X."/>
        </authorList>
    </citation>
    <scope>NUCLEOTIDE SEQUENCE [LARGE SCALE GENOMIC DNA]</scope>
    <source>
        <strain>PM1</strain>
    </source>
</reference>
<feature type="signal peptide" evidence="2">
    <location>
        <begin position="1"/>
        <end position="31"/>
    </location>
</feature>
<evidence type="ECO:0000256" key="1">
    <source>
        <dbReference type="SAM" id="MobiDB-lite"/>
    </source>
</evidence>
<accession>A0A093UWA6</accession>
<dbReference type="AlphaFoldDB" id="A0A093UWA6"/>
<comment type="caution">
    <text evidence="3">The sequence shown here is derived from an EMBL/GenBank/DDBJ whole genome shotgun (WGS) entry which is preliminary data.</text>
</comment>
<gene>
    <name evidence="3" type="ORF">GQ26_0301310</name>
</gene>
<keyword evidence="2" id="KW-0732">Signal</keyword>